<comment type="caution">
    <text evidence="5">The sequence shown here is derived from an EMBL/GenBank/DDBJ whole genome shotgun (WGS) entry which is preliminary data.</text>
</comment>
<dbReference type="PIRSF" id="PIRSF037511">
    <property type="entry name" value="Transl_init_SUI1_pro"/>
    <property type="match status" value="1"/>
</dbReference>
<evidence type="ECO:0000256" key="1">
    <source>
        <dbReference type="ARBA" id="ARBA00005422"/>
    </source>
</evidence>
<evidence type="ECO:0000256" key="2">
    <source>
        <dbReference type="ARBA" id="ARBA00022845"/>
    </source>
</evidence>
<dbReference type="CDD" id="cd11567">
    <property type="entry name" value="YciH_like"/>
    <property type="match status" value="1"/>
</dbReference>
<dbReference type="SUPFAM" id="SSF55159">
    <property type="entry name" value="eIF1-like"/>
    <property type="match status" value="1"/>
</dbReference>
<dbReference type="PROSITE" id="PS50296">
    <property type="entry name" value="SUI1"/>
    <property type="match status" value="1"/>
</dbReference>
<organism evidence="5 6">
    <name type="scientific">Olivibacter oleidegradans</name>
    <dbReference type="NCBI Taxonomy" id="760123"/>
    <lineage>
        <taxon>Bacteria</taxon>
        <taxon>Pseudomonadati</taxon>
        <taxon>Bacteroidota</taxon>
        <taxon>Sphingobacteriia</taxon>
        <taxon>Sphingobacteriales</taxon>
        <taxon>Sphingobacteriaceae</taxon>
        <taxon>Olivibacter</taxon>
    </lineage>
</organism>
<evidence type="ECO:0000313" key="5">
    <source>
        <dbReference type="EMBL" id="MFC0317682.1"/>
    </source>
</evidence>
<accession>A0ABV6HFQ1</accession>
<dbReference type="Gene3D" id="3.30.780.10">
    <property type="entry name" value="SUI1-like domain"/>
    <property type="match status" value="1"/>
</dbReference>
<dbReference type="GO" id="GO:0003743">
    <property type="term" value="F:translation initiation factor activity"/>
    <property type="evidence" value="ECO:0007669"/>
    <property type="project" value="UniProtKB-KW"/>
</dbReference>
<comment type="similarity">
    <text evidence="1">Belongs to the SUI1 family.</text>
</comment>
<dbReference type="PANTHER" id="PTHR12789">
    <property type="entry name" value="DENSITY-REGULATED PROTEIN HOMOLOG"/>
    <property type="match status" value="1"/>
</dbReference>
<keyword evidence="2" id="KW-0810">Translation regulation</keyword>
<dbReference type="InterPro" id="IPR005872">
    <property type="entry name" value="SUI1_arc_bac"/>
</dbReference>
<keyword evidence="3" id="KW-0648">Protein biosynthesis</keyword>
<dbReference type="Proteomes" id="UP001589774">
    <property type="component" value="Unassembled WGS sequence"/>
</dbReference>
<feature type="domain" description="SUI1" evidence="4">
    <location>
        <begin position="47"/>
        <end position="107"/>
    </location>
</feature>
<keyword evidence="6" id="KW-1185">Reference proteome</keyword>
<dbReference type="Pfam" id="PF01253">
    <property type="entry name" value="SUI1"/>
    <property type="match status" value="1"/>
</dbReference>
<dbReference type="PANTHER" id="PTHR12789:SF0">
    <property type="entry name" value="DENSITY-REGULATED PROTEIN"/>
    <property type="match status" value="1"/>
</dbReference>
<dbReference type="InterPro" id="IPR050318">
    <property type="entry name" value="DENR/SUI1_TIF"/>
</dbReference>
<evidence type="ECO:0000259" key="4">
    <source>
        <dbReference type="PROSITE" id="PS50296"/>
    </source>
</evidence>
<protein>
    <submittedName>
        <fullName evidence="5">Translation initiation factor</fullName>
    </submittedName>
</protein>
<gene>
    <name evidence="5" type="ORF">ACFFI0_05155</name>
</gene>
<name>A0ABV6HFQ1_9SPHI</name>
<dbReference type="RefSeq" id="WP_130854481.1">
    <property type="nucleotide sequence ID" value="NZ_JBHLWO010000001.1"/>
</dbReference>
<dbReference type="EMBL" id="JBHLWO010000001">
    <property type="protein sequence ID" value="MFC0317682.1"/>
    <property type="molecule type" value="Genomic_DNA"/>
</dbReference>
<keyword evidence="5" id="KW-0396">Initiation factor</keyword>
<proteinExistence type="inferred from homology"/>
<sequence>MAKQKKQQFDGIVYSTDQNYSYREEESFETDTLPAAKQQLRVQLDKKQRAGKAVTLITGFVGKEEDLSALGKQLKQRCGVGGATKEGQIMIQGDFRKKIVEILTTEGYKIKLIGG</sequence>
<evidence type="ECO:0000256" key="3">
    <source>
        <dbReference type="ARBA" id="ARBA00022917"/>
    </source>
</evidence>
<dbReference type="InterPro" id="IPR001950">
    <property type="entry name" value="SUI1"/>
</dbReference>
<dbReference type="InterPro" id="IPR036877">
    <property type="entry name" value="SUI1_dom_sf"/>
</dbReference>
<reference evidence="5 6" key="1">
    <citation type="submission" date="2024-09" db="EMBL/GenBank/DDBJ databases">
        <authorList>
            <person name="Sun Q."/>
            <person name="Mori K."/>
        </authorList>
    </citation>
    <scope>NUCLEOTIDE SEQUENCE [LARGE SCALE GENOMIC DNA]</scope>
    <source>
        <strain evidence="5 6">CCM 7765</strain>
    </source>
</reference>
<evidence type="ECO:0000313" key="6">
    <source>
        <dbReference type="Proteomes" id="UP001589774"/>
    </source>
</evidence>